<organism evidence="3">
    <name type="scientific">freshwater metagenome</name>
    <dbReference type="NCBI Taxonomy" id="449393"/>
    <lineage>
        <taxon>unclassified sequences</taxon>
        <taxon>metagenomes</taxon>
        <taxon>ecological metagenomes</taxon>
    </lineage>
</organism>
<name>A0A6J7JVV2_9ZZZZ</name>
<dbReference type="Pfam" id="PF00561">
    <property type="entry name" value="Abhydrolase_1"/>
    <property type="match status" value="1"/>
</dbReference>
<reference evidence="3" key="1">
    <citation type="submission" date="2020-05" db="EMBL/GenBank/DDBJ databases">
        <authorList>
            <person name="Chiriac C."/>
            <person name="Salcher M."/>
            <person name="Ghai R."/>
            <person name="Kavagutti S V."/>
        </authorList>
    </citation>
    <scope>NUCLEOTIDE SEQUENCE</scope>
</reference>
<dbReference type="Gene3D" id="3.40.50.1820">
    <property type="entry name" value="alpha/beta hydrolase"/>
    <property type="match status" value="1"/>
</dbReference>
<protein>
    <submittedName>
        <fullName evidence="3">Unannotated protein</fullName>
    </submittedName>
</protein>
<dbReference type="AlphaFoldDB" id="A0A6J7JVV2"/>
<evidence type="ECO:0000313" key="3">
    <source>
        <dbReference type="EMBL" id="CAB4947958.1"/>
    </source>
</evidence>
<feature type="domain" description="AB hydrolase-1" evidence="2">
    <location>
        <begin position="35"/>
        <end position="147"/>
    </location>
</feature>
<dbReference type="SUPFAM" id="SSF53474">
    <property type="entry name" value="alpha/beta-Hydrolases"/>
    <property type="match status" value="1"/>
</dbReference>
<sequence length="285" mass="31154">MTALLPSISISEESTSRFVDADGVRVHLHDAGSGPVLLCVHGGAPGAYGWGNFGQNVEELAEHFRVLVVDLPGYGASEPPPSDDGLYGSYARTMKAMLEALGIERAHVLGMATGGAVAMMMAIEYPDLVDRLVLVSSAGGLPLFTPAPSEGQKVIRSYYKGEGPSLARMRSYLEMIVHDHSLLTDEIVLERYQASMAALPSTSEGGDRRPAAEPVWRDLERIRAKTLVVWGRDNRVQGYDNALFMLNRIPDVEVHIYGQTGLWVPFERREEFTRLLLAFIPATVA</sequence>
<dbReference type="PANTHER" id="PTHR43798">
    <property type="entry name" value="MONOACYLGLYCEROL LIPASE"/>
    <property type="match status" value="1"/>
</dbReference>
<dbReference type="EMBL" id="CAFBNE010000037">
    <property type="protein sequence ID" value="CAB4947958.1"/>
    <property type="molecule type" value="Genomic_DNA"/>
</dbReference>
<dbReference type="PANTHER" id="PTHR43798:SF31">
    <property type="entry name" value="AB HYDROLASE SUPERFAMILY PROTEIN YCLE"/>
    <property type="match status" value="1"/>
</dbReference>
<evidence type="ECO:0000259" key="2">
    <source>
        <dbReference type="Pfam" id="PF00561"/>
    </source>
</evidence>
<dbReference type="InterPro" id="IPR029058">
    <property type="entry name" value="AB_hydrolase_fold"/>
</dbReference>
<dbReference type="PRINTS" id="PR00111">
    <property type="entry name" value="ABHYDROLASE"/>
</dbReference>
<dbReference type="InterPro" id="IPR000073">
    <property type="entry name" value="AB_hydrolase_1"/>
</dbReference>
<dbReference type="InterPro" id="IPR050266">
    <property type="entry name" value="AB_hydrolase_sf"/>
</dbReference>
<proteinExistence type="predicted"/>
<accession>A0A6J7JVV2</accession>
<dbReference type="GO" id="GO:0016787">
    <property type="term" value="F:hydrolase activity"/>
    <property type="evidence" value="ECO:0007669"/>
    <property type="project" value="UniProtKB-KW"/>
</dbReference>
<evidence type="ECO:0000256" key="1">
    <source>
        <dbReference type="ARBA" id="ARBA00022801"/>
    </source>
</evidence>
<dbReference type="GO" id="GO:0016020">
    <property type="term" value="C:membrane"/>
    <property type="evidence" value="ECO:0007669"/>
    <property type="project" value="TreeGrafter"/>
</dbReference>
<keyword evidence="1" id="KW-0378">Hydrolase</keyword>
<gene>
    <name evidence="3" type="ORF">UFOPK3772_01351</name>
</gene>